<organism evidence="3 4">
    <name type="scientific">Kwoniella bestiolae CBS 10118</name>
    <dbReference type="NCBI Taxonomy" id="1296100"/>
    <lineage>
        <taxon>Eukaryota</taxon>
        <taxon>Fungi</taxon>
        <taxon>Dikarya</taxon>
        <taxon>Basidiomycota</taxon>
        <taxon>Agaricomycotina</taxon>
        <taxon>Tremellomycetes</taxon>
        <taxon>Tremellales</taxon>
        <taxon>Cryptococcaceae</taxon>
        <taxon>Kwoniella</taxon>
    </lineage>
</organism>
<dbReference type="InterPro" id="IPR003034">
    <property type="entry name" value="SAP_dom"/>
</dbReference>
<proteinExistence type="predicted"/>
<evidence type="ECO:0000313" key="3">
    <source>
        <dbReference type="EMBL" id="WVW79269.1"/>
    </source>
</evidence>
<feature type="region of interest" description="Disordered" evidence="1">
    <location>
        <begin position="460"/>
        <end position="546"/>
    </location>
</feature>
<feature type="compositionally biased region" description="Polar residues" evidence="1">
    <location>
        <begin position="701"/>
        <end position="714"/>
    </location>
</feature>
<dbReference type="RefSeq" id="XP_065725326.1">
    <property type="nucleotide sequence ID" value="XM_065869254.1"/>
</dbReference>
<sequence>MADEILRNSAALNALKRHQLVSLSKRYGLKASGKNVELIQRLEDYAISHANDLDFYIPSPAPTPGPNMFPEPSSSEPPTPLASHTITFNNMNALAPTPLKHKDSMMSVQSRASDAWEMLSESGASLISPKKQSGMTKSSSCSSWKSANNGEAIGEFGGHHNEKVSSTSSMKALATSLTRRGSKILLGRSTSASSQLSQGADPEPELEAESQPEVASGPIEEVVESIPPSPASTVGVPRRHSRITLLERPSTVRLCSPTPTSPRLDPESEHEDDELPFFGKAKNIHNLKERRSMAPIRSSIGSTTALSQNGLSRKSMPAMSSATSASISSIYPPLPAIPPQFARAISPQPPVPGSFPPLPPTPSRMVFGSPTAEGGVSNHQFSDAAQAVLREMNAKLPGGVMFGEELLKGRKAEMDKLVQVNKGLGTGGWGLSSSTGGSDRYAEAHQKEFAKMRSISKTSLAPKLSGSRQISSSSIAKPSSASRIDQPSTAPPVAQAKRKHELTSSTSTTHLIPSAPNGAPMTATLSNEEGRQAKRTRLSNGPNYLGSLREAGKSIANLLGEEKGKSTEDMMKVMRDRRDKRRSSLLRKKGRGISSRFGFLRNKKASTLPTTDVAATIPSVQSPPLPAPTMPRKTSVYAPRDPPHGRIPFDLEASLARKPTATRRRSTDLTNVIKPHPEVLEDIRSPTSSAVPKSQKDRGRSTSAQTMMSQSGSQAPRRAKIPDFAPPGGMHRAASGSTNTLGLPKSSSVSSSLAMSKKASQAEIIRNARPAPPPPSSFETPRVGSSSTRPASINRSSTLYLPTASSLARMQATIKPNPERPLPMLPPPVLSTPRITSTVQLQPFGSAQSRDNQSFTSNFNTSKPTPTATSLKPKTSQGAMGKSQSSAAARIRARQSGLSAVKSRTNLREEMEVKRKKEEIKARMERREEERELREMLGEVGR</sequence>
<reference evidence="3" key="1">
    <citation type="submission" date="2013-07" db="EMBL/GenBank/DDBJ databases">
        <authorList>
            <consortium name="The Broad Institute Genome Sequencing Platform"/>
            <person name="Cuomo C."/>
            <person name="Litvintseva A."/>
            <person name="Chen Y."/>
            <person name="Heitman J."/>
            <person name="Sun S."/>
            <person name="Springer D."/>
            <person name="Dromer F."/>
            <person name="Young S.K."/>
            <person name="Zeng Q."/>
            <person name="Gargeya S."/>
            <person name="Fitzgerald M."/>
            <person name="Abouelleil A."/>
            <person name="Alvarado L."/>
            <person name="Berlin A.M."/>
            <person name="Chapman S.B."/>
            <person name="Dewar J."/>
            <person name="Goldberg J."/>
            <person name="Griggs A."/>
            <person name="Gujja S."/>
            <person name="Hansen M."/>
            <person name="Howarth C."/>
            <person name="Imamovic A."/>
            <person name="Larimer J."/>
            <person name="McCowan C."/>
            <person name="Murphy C."/>
            <person name="Pearson M."/>
            <person name="Priest M."/>
            <person name="Roberts A."/>
            <person name="Saif S."/>
            <person name="Shea T."/>
            <person name="Sykes S."/>
            <person name="Wortman J."/>
            <person name="Nusbaum C."/>
            <person name="Birren B."/>
        </authorList>
    </citation>
    <scope>NUCLEOTIDE SEQUENCE</scope>
    <source>
        <strain evidence="3">CBS 10118</strain>
    </source>
</reference>
<feature type="region of interest" description="Disordered" evidence="1">
    <location>
        <begin position="844"/>
        <end position="942"/>
    </location>
</feature>
<feature type="compositionally biased region" description="Basic and acidic residues" evidence="1">
    <location>
        <begin position="906"/>
        <end position="942"/>
    </location>
</feature>
<dbReference type="AlphaFoldDB" id="A0AAJ8K1M8"/>
<reference evidence="3" key="2">
    <citation type="submission" date="2024-02" db="EMBL/GenBank/DDBJ databases">
        <title>Comparative genomics of Cryptococcus and Kwoniella reveals pathogenesis evolution and contrasting modes of karyotype evolution via chromosome fusion or intercentromeric recombination.</title>
        <authorList>
            <person name="Coelho M.A."/>
            <person name="David-Palma M."/>
            <person name="Shea T."/>
            <person name="Bowers K."/>
            <person name="McGinley-Smith S."/>
            <person name="Mohammad A.W."/>
            <person name="Gnirke A."/>
            <person name="Yurkov A.M."/>
            <person name="Nowrousian M."/>
            <person name="Sun S."/>
            <person name="Cuomo C.A."/>
            <person name="Heitman J."/>
        </authorList>
    </citation>
    <scope>NUCLEOTIDE SEQUENCE</scope>
    <source>
        <strain evidence="3">CBS 10118</strain>
    </source>
</reference>
<feature type="region of interest" description="Disordered" evidence="1">
    <location>
        <begin position="252"/>
        <end position="273"/>
    </location>
</feature>
<evidence type="ECO:0000259" key="2">
    <source>
        <dbReference type="PROSITE" id="PS50800"/>
    </source>
</evidence>
<dbReference type="GeneID" id="30209007"/>
<feature type="compositionally biased region" description="Low complexity" evidence="1">
    <location>
        <begin position="883"/>
        <end position="896"/>
    </location>
</feature>
<dbReference type="PROSITE" id="PS50800">
    <property type="entry name" value="SAP"/>
    <property type="match status" value="1"/>
</dbReference>
<feature type="region of interest" description="Disordered" evidence="1">
    <location>
        <begin position="617"/>
        <end position="796"/>
    </location>
</feature>
<evidence type="ECO:0000313" key="4">
    <source>
        <dbReference type="Proteomes" id="UP000092730"/>
    </source>
</evidence>
<feature type="compositionally biased region" description="Basic and acidic residues" evidence="1">
    <location>
        <begin position="675"/>
        <end position="684"/>
    </location>
</feature>
<feature type="region of interest" description="Disordered" evidence="1">
    <location>
        <begin position="184"/>
        <end position="238"/>
    </location>
</feature>
<gene>
    <name evidence="3" type="ORF">I302_101236</name>
</gene>
<feature type="compositionally biased region" description="Low complexity" evidence="1">
    <location>
        <begin position="745"/>
        <end position="769"/>
    </location>
</feature>
<dbReference type="EMBL" id="CP144541">
    <property type="protein sequence ID" value="WVW79269.1"/>
    <property type="molecule type" value="Genomic_DNA"/>
</dbReference>
<accession>A0AAJ8K1M8</accession>
<evidence type="ECO:0000256" key="1">
    <source>
        <dbReference type="SAM" id="MobiDB-lite"/>
    </source>
</evidence>
<feature type="compositionally biased region" description="Polar residues" evidence="1">
    <location>
        <begin position="844"/>
        <end position="878"/>
    </location>
</feature>
<keyword evidence="4" id="KW-1185">Reference proteome</keyword>
<name>A0AAJ8K1M8_9TREE</name>
<feature type="compositionally biased region" description="Polar residues" evidence="1">
    <location>
        <begin position="783"/>
        <end position="796"/>
    </location>
</feature>
<feature type="domain" description="SAP" evidence="2">
    <location>
        <begin position="12"/>
        <end position="46"/>
    </location>
</feature>
<feature type="compositionally biased region" description="Low complexity" evidence="1">
    <location>
        <begin position="465"/>
        <end position="484"/>
    </location>
</feature>
<protein>
    <recommendedName>
        <fullName evidence="2">SAP domain-containing protein</fullName>
    </recommendedName>
</protein>
<dbReference type="Proteomes" id="UP000092730">
    <property type="component" value="Chromosome 1"/>
</dbReference>
<feature type="compositionally biased region" description="Polar residues" evidence="1">
    <location>
        <begin position="188"/>
        <end position="198"/>
    </location>
</feature>
<feature type="region of interest" description="Disordered" evidence="1">
    <location>
        <begin position="60"/>
        <end position="80"/>
    </location>
</feature>
<dbReference type="KEGG" id="kbi:30209007"/>